<dbReference type="EMBL" id="GU474945">
    <property type="protein sequence ID" value="ADI20627.1"/>
    <property type="molecule type" value="Genomic_DNA"/>
</dbReference>
<name>E0Y1T6_9GAMM</name>
<organism evidence="1">
    <name type="scientific">uncultured gamma proteobacterium EF100_93H11</name>
    <dbReference type="NCBI Taxonomy" id="710976"/>
    <lineage>
        <taxon>Bacteria</taxon>
        <taxon>Pseudomonadati</taxon>
        <taxon>Pseudomonadota</taxon>
        <taxon>Gammaproteobacteria</taxon>
        <taxon>environmental samples</taxon>
    </lineage>
</organism>
<dbReference type="AlphaFoldDB" id="E0Y1T6"/>
<proteinExistence type="predicted"/>
<sequence>MLGDQLGSIECATVNKTLTAEGALPKFEVSATGGGTIMWC</sequence>
<protein>
    <submittedName>
        <fullName evidence="1">Uncharacterized protein</fullName>
    </submittedName>
</protein>
<accession>E0Y1T6</accession>
<evidence type="ECO:0000313" key="1">
    <source>
        <dbReference type="EMBL" id="ADI20627.1"/>
    </source>
</evidence>
<reference evidence="1" key="1">
    <citation type="journal article" date="2011" name="Environ. Microbiol.">
        <title>Time-series analyses of Monterey Bay coastal microbial picoplankton using a 'genome proxy' microarray.</title>
        <authorList>
            <person name="Rich V.I."/>
            <person name="Pham V.D."/>
            <person name="Eppley J."/>
            <person name="Shi Y."/>
            <person name="DeLong E.F."/>
        </authorList>
    </citation>
    <scope>NUCLEOTIDE SEQUENCE</scope>
</reference>